<feature type="transmembrane region" description="Helical" evidence="1">
    <location>
        <begin position="234"/>
        <end position="255"/>
    </location>
</feature>
<proteinExistence type="predicted"/>
<evidence type="ECO:0000313" key="4">
    <source>
        <dbReference type="Proteomes" id="UP000504693"/>
    </source>
</evidence>
<evidence type="ECO:0000259" key="2">
    <source>
        <dbReference type="Pfam" id="PF00892"/>
    </source>
</evidence>
<dbReference type="Gene3D" id="1.10.3730.20">
    <property type="match status" value="2"/>
</dbReference>
<feature type="transmembrane region" description="Helical" evidence="1">
    <location>
        <begin position="209"/>
        <end position="228"/>
    </location>
</feature>
<dbReference type="EMBL" id="CP053921">
    <property type="protein sequence ID" value="QKG71739.1"/>
    <property type="molecule type" value="Genomic_DNA"/>
</dbReference>
<keyword evidence="1" id="KW-0812">Transmembrane</keyword>
<evidence type="ECO:0000256" key="1">
    <source>
        <dbReference type="SAM" id="Phobius"/>
    </source>
</evidence>
<feature type="domain" description="EamA" evidence="2">
    <location>
        <begin position="148"/>
        <end position="277"/>
    </location>
</feature>
<organism evidence="3 4">
    <name type="scientific">Erythrobacter mangrovi</name>
    <dbReference type="NCBI Taxonomy" id="2739433"/>
    <lineage>
        <taxon>Bacteria</taxon>
        <taxon>Pseudomonadati</taxon>
        <taxon>Pseudomonadota</taxon>
        <taxon>Alphaproteobacteria</taxon>
        <taxon>Sphingomonadales</taxon>
        <taxon>Erythrobacteraceae</taxon>
        <taxon>Erythrobacter/Porphyrobacter group</taxon>
        <taxon>Erythrobacter</taxon>
    </lineage>
</organism>
<dbReference type="Pfam" id="PF00892">
    <property type="entry name" value="EamA"/>
    <property type="match status" value="1"/>
</dbReference>
<dbReference type="Proteomes" id="UP000504693">
    <property type="component" value="Chromosome"/>
</dbReference>
<accession>A0A7D3XJ36</accession>
<feature type="transmembrane region" description="Helical" evidence="1">
    <location>
        <begin position="143"/>
        <end position="161"/>
    </location>
</feature>
<reference evidence="3 4" key="1">
    <citation type="submission" date="2020-05" db="EMBL/GenBank/DDBJ databases">
        <title>Erythrobacter mangrovi sp. nov., isolated from rhizosphere soil of mangrove plant (Kandelia candel).</title>
        <authorList>
            <person name="Ye Y.H."/>
        </authorList>
    </citation>
    <scope>NUCLEOTIDE SEQUENCE [LARGE SCALE GENOMIC DNA]</scope>
    <source>
        <strain evidence="3 4">EB310</strain>
    </source>
</reference>
<dbReference type="KEGG" id="emv:HQR01_10405"/>
<keyword evidence="1" id="KW-1133">Transmembrane helix</keyword>
<dbReference type="SUPFAM" id="SSF103481">
    <property type="entry name" value="Multidrug resistance efflux transporter EmrE"/>
    <property type="match status" value="2"/>
</dbReference>
<evidence type="ECO:0000313" key="3">
    <source>
        <dbReference type="EMBL" id="QKG71739.1"/>
    </source>
</evidence>
<dbReference type="GO" id="GO:0016020">
    <property type="term" value="C:membrane"/>
    <property type="evidence" value="ECO:0007669"/>
    <property type="project" value="InterPro"/>
</dbReference>
<sequence length="281" mass="28922">MNHTVFLAVIGAALLHALWNAVVKSGSDKLVGMGAVVIGHAPLALVAVLLAPTPDVASLPYLAAGVALHFGYQLFLLHSYRLGDLTQVYPIARGSAPLMVAAVSVIFLGVTLGTAEIAAIALISLGILSLAIVQRADGTGARGASWLALATGGFIASYSLVDGTGAQLAGTSFGFYGWLALINAALMAAFLIIRSPDAARTVAQTQKRVALLGGGASFAAYALVTWAFTQSSIALVAALRETSIVFAMLIGVFFLKEKVDLKKLVATSLTLAGAFALRIAR</sequence>
<keyword evidence="1" id="KW-0472">Membrane</keyword>
<feature type="transmembrane region" description="Helical" evidence="1">
    <location>
        <begin position="58"/>
        <end position="78"/>
    </location>
</feature>
<name>A0A7D3XJ36_9SPHN</name>
<dbReference type="AlphaFoldDB" id="A0A7D3XJ36"/>
<dbReference type="InterPro" id="IPR037185">
    <property type="entry name" value="EmrE-like"/>
</dbReference>
<feature type="transmembrane region" description="Helical" evidence="1">
    <location>
        <begin position="30"/>
        <end position="51"/>
    </location>
</feature>
<dbReference type="InterPro" id="IPR000620">
    <property type="entry name" value="EamA_dom"/>
</dbReference>
<dbReference type="RefSeq" id="WP_173214807.1">
    <property type="nucleotide sequence ID" value="NZ_CP053921.1"/>
</dbReference>
<keyword evidence="4" id="KW-1185">Reference proteome</keyword>
<feature type="transmembrane region" description="Helical" evidence="1">
    <location>
        <begin position="98"/>
        <end position="131"/>
    </location>
</feature>
<protein>
    <submittedName>
        <fullName evidence="3">EamA family transporter</fullName>
    </submittedName>
</protein>
<gene>
    <name evidence="3" type="ORF">HQR01_10405</name>
</gene>
<feature type="transmembrane region" description="Helical" evidence="1">
    <location>
        <begin position="173"/>
        <end position="193"/>
    </location>
</feature>